<dbReference type="InterPro" id="IPR002937">
    <property type="entry name" value="Amino_oxidase"/>
</dbReference>
<dbReference type="Gene3D" id="3.90.660.10">
    <property type="match status" value="1"/>
</dbReference>
<dbReference type="RefSeq" id="WP_193951706.1">
    <property type="nucleotide sequence ID" value="NZ_JADEYS010000002.1"/>
</dbReference>
<organism evidence="2 3">
    <name type="scientific">Pontibacterium sinense</name>
    <dbReference type="NCBI Taxonomy" id="2781979"/>
    <lineage>
        <taxon>Bacteria</taxon>
        <taxon>Pseudomonadati</taxon>
        <taxon>Pseudomonadota</taxon>
        <taxon>Gammaproteobacteria</taxon>
        <taxon>Oceanospirillales</taxon>
        <taxon>Oceanospirillaceae</taxon>
        <taxon>Pontibacterium</taxon>
    </lineage>
</organism>
<reference evidence="2" key="1">
    <citation type="submission" date="2020-10" db="EMBL/GenBank/DDBJ databases">
        <title>Bacterium isolated from coastal waters sediment.</title>
        <authorList>
            <person name="Chen R.-J."/>
            <person name="Lu D.-C."/>
            <person name="Zhu K.-L."/>
            <person name="Du Z.-J."/>
        </authorList>
    </citation>
    <scope>NUCLEOTIDE SEQUENCE</scope>
    <source>
        <strain evidence="2">N1Y112</strain>
    </source>
</reference>
<evidence type="ECO:0000313" key="3">
    <source>
        <dbReference type="Proteomes" id="UP000640333"/>
    </source>
</evidence>
<dbReference type="Pfam" id="PF01593">
    <property type="entry name" value="Amino_oxidase"/>
    <property type="match status" value="1"/>
</dbReference>
<dbReference type="SUPFAM" id="SSF51905">
    <property type="entry name" value="FAD/NAD(P)-binding domain"/>
    <property type="match status" value="1"/>
</dbReference>
<gene>
    <name evidence="2" type="ORF">IOQ59_02635</name>
</gene>
<accession>A0A8J7JXB5</accession>
<dbReference type="GO" id="GO:0016491">
    <property type="term" value="F:oxidoreductase activity"/>
    <property type="evidence" value="ECO:0007669"/>
    <property type="project" value="InterPro"/>
</dbReference>
<proteinExistence type="predicted"/>
<evidence type="ECO:0000259" key="1">
    <source>
        <dbReference type="Pfam" id="PF01593"/>
    </source>
</evidence>
<protein>
    <submittedName>
        <fullName evidence="2">NAD(P)-binding protein</fullName>
    </submittedName>
</protein>
<dbReference type="AlphaFoldDB" id="A0A8J7JXB5"/>
<dbReference type="Pfam" id="PF13450">
    <property type="entry name" value="NAD_binding_8"/>
    <property type="match status" value="1"/>
</dbReference>
<evidence type="ECO:0000313" key="2">
    <source>
        <dbReference type="EMBL" id="MBE9396153.1"/>
    </source>
</evidence>
<comment type="caution">
    <text evidence="2">The sequence shown here is derived from an EMBL/GenBank/DDBJ whole genome shotgun (WGS) entry which is preliminary data.</text>
</comment>
<dbReference type="PANTHER" id="PTHR16128:SF5">
    <property type="entry name" value="FAD_NAD(P)-BINDING OXIDOREDUCTASE FAMILY PROTEIN"/>
    <property type="match status" value="1"/>
</dbReference>
<dbReference type="InterPro" id="IPR036188">
    <property type="entry name" value="FAD/NAD-bd_sf"/>
</dbReference>
<sequence>MNSKDTTKERHIAVIGAGLAGAVFARRMLIQGYKVTVFDKSRGTGGRHAGCRMGNNSADLGAPFFDAVSPEFRKWLSFQPELIGWQPQITDFAGHKLNTKTMYTATPRQSALTRALLQGAKLITSTRIGYIWPETQGVVVRDESGNAVGHFDHVVVATPAPQAAPLLEAVPRYAERAATVQTLPAWMLVVTLNTPSGLNAGLLEGDHPILARAIKDSAKPGRSCAQRAEIWTIEANSDWSKEHQDASTEAVAEQLLAAFQDLMSVPLDVEEHRAHRWLYARQQSDTDRTYLWRQESSIGVCGDWLHGQGSEKIADSESAWRSGNALADHILARQEAKLDI</sequence>
<dbReference type="EMBL" id="JADEYS010000002">
    <property type="protein sequence ID" value="MBE9396153.1"/>
    <property type="molecule type" value="Genomic_DNA"/>
</dbReference>
<dbReference type="Gene3D" id="3.50.50.60">
    <property type="entry name" value="FAD/NAD(P)-binding domain"/>
    <property type="match status" value="1"/>
</dbReference>
<name>A0A8J7JXB5_9GAMM</name>
<dbReference type="PANTHER" id="PTHR16128">
    <property type="entry name" value="FAD/NAD(P)-BINDING OXIDOREDUCTASE FAMILY PROTEIN"/>
    <property type="match status" value="1"/>
</dbReference>
<dbReference type="Proteomes" id="UP000640333">
    <property type="component" value="Unassembled WGS sequence"/>
</dbReference>
<keyword evidence="3" id="KW-1185">Reference proteome</keyword>
<feature type="domain" description="Amine oxidase" evidence="1">
    <location>
        <begin position="110"/>
        <end position="278"/>
    </location>
</feature>